<dbReference type="OrthoDB" id="342024at2759"/>
<dbReference type="Gene3D" id="2.40.30.10">
    <property type="entry name" value="Translation factors"/>
    <property type="match status" value="2"/>
</dbReference>
<dbReference type="InterPro" id="IPR009000">
    <property type="entry name" value="Transl_B-barrel_sf"/>
</dbReference>
<name>A0A3F2RHI3_9STRA</name>
<dbReference type="Proteomes" id="UP000277300">
    <property type="component" value="Unassembled WGS sequence"/>
</dbReference>
<dbReference type="SUPFAM" id="SSF52540">
    <property type="entry name" value="P-loop containing nucleoside triphosphate hydrolases"/>
    <property type="match status" value="1"/>
</dbReference>
<evidence type="ECO:0000256" key="1">
    <source>
        <dbReference type="ARBA" id="ARBA00004496"/>
    </source>
</evidence>
<comment type="similarity">
    <text evidence="2">Belongs to the TRAFAC class translation factor GTPase superfamily. Classic translation factor GTPase family. EF-Tu/EF-1A subfamily.</text>
</comment>
<dbReference type="PRINTS" id="PR00315">
    <property type="entry name" value="ELONGATNFCT"/>
</dbReference>
<dbReference type="GO" id="GO:0003924">
    <property type="term" value="F:GTPase activity"/>
    <property type="evidence" value="ECO:0007669"/>
    <property type="project" value="InterPro"/>
</dbReference>
<reference evidence="13 14" key="1">
    <citation type="submission" date="2018-07" db="EMBL/GenBank/DDBJ databases">
        <title>Genome sequencing of oomycete isolates from Chile give support for New Zealand origin for Phytophthora kernoviae and make available the first Nothophytophthora sp. genome.</title>
        <authorList>
            <person name="Studholme D.J."/>
            <person name="Sanfuentes E."/>
            <person name="Panda P."/>
            <person name="Hill R."/>
            <person name="Sambles C."/>
            <person name="Grant M."/>
            <person name="Williams N.M."/>
            <person name="Mcdougal R.L."/>
        </authorList>
    </citation>
    <scope>NUCLEOTIDE SEQUENCE [LARGE SCALE GENOMIC DNA]</scope>
    <source>
        <strain evidence="11">Chile6</strain>
        <strain evidence="12">Chile7</strain>
    </source>
</reference>
<evidence type="ECO:0000256" key="2">
    <source>
        <dbReference type="ARBA" id="ARBA00007249"/>
    </source>
</evidence>
<feature type="region of interest" description="Disordered" evidence="9">
    <location>
        <begin position="169"/>
        <end position="221"/>
    </location>
</feature>
<dbReference type="Gene3D" id="3.40.50.300">
    <property type="entry name" value="P-loop containing nucleotide triphosphate hydrolases"/>
    <property type="match status" value="1"/>
</dbReference>
<sequence>MSRHRNVRNRAYSYEDEGNDYDEYYDDYEPNSPNNEFMYRRDSPSRQRSVFSFVQQGNENEQAEREVPDSEDAGDAELLDAMVPQVQQTLGSRFSVQQITQELRSANYDLDKTVVALLEKGKAPVADGGVLPLQIQVPRLEAVALAIGNGKNEKEGQGVKPKKEIVMPTPAKGKATAIGTSLSSPPKAAEEEKKVRISAADAATSAPTISRAQTQFTPSEKKAFERAERKTQEKAEKLEEEARSGGKTKVSMVVIGHVDAGKSTITGHLLYKLGYVSKKLMHKYEKESREAGKSSFAYAWVMDADEEERSRGVTMDVGTSHFETATKHVTLLDAPGHRDFIPKMIAGAAQADVAVLVVPAVTGEFEAAFENSGQTKEHTLLVRSLGVSQMVVAVNKMDMVGLLMMSSVGWDEERFNNIVTSLTTFLVNVGFRPKNLRFVPLSGITGTNLEKTGATEECPWYSGPSLVEAIDTFAPPQRQISKPFRMTVSDVSKSMSLGQTISGRVYAGAAAVGDSFLLMPIGLPLTVKGMEQDGEACTLARAGDTVEMGITGIDPSALTTGSILCSIASPVRLARKFEAKIMTMPAVEVPLVKGTYVTIHMHNVDEPVNITRLVCTLSKTGEVERKKPRCITRDRSAVVQITSQRSLCLEEFANYRQLGRFTLRDRGKTLAAGIITQIIA</sequence>
<dbReference type="GO" id="GO:0005737">
    <property type="term" value="C:cytoplasm"/>
    <property type="evidence" value="ECO:0007669"/>
    <property type="project" value="UniProtKB-SubCell"/>
</dbReference>
<dbReference type="Proteomes" id="UP000284657">
    <property type="component" value="Unassembled WGS sequence"/>
</dbReference>
<dbReference type="PROSITE" id="PS51722">
    <property type="entry name" value="G_TR_2"/>
    <property type="match status" value="1"/>
</dbReference>
<evidence type="ECO:0000256" key="5">
    <source>
        <dbReference type="ARBA" id="ARBA00022801"/>
    </source>
</evidence>
<protein>
    <recommendedName>
        <fullName evidence="10">Tr-type G domain-containing protein</fullName>
    </recommendedName>
</protein>
<evidence type="ECO:0000313" key="11">
    <source>
        <dbReference type="EMBL" id="RLN57167.1"/>
    </source>
</evidence>
<dbReference type="GO" id="GO:0006412">
    <property type="term" value="P:translation"/>
    <property type="evidence" value="ECO:0007669"/>
    <property type="project" value="UniProtKB-KW"/>
</dbReference>
<keyword evidence="4" id="KW-0547">Nucleotide-binding</keyword>
<feature type="domain" description="Tr-type G" evidence="10">
    <location>
        <begin position="247"/>
        <end position="478"/>
    </location>
</feature>
<dbReference type="CDD" id="cd04093">
    <property type="entry name" value="HBS1_C_III"/>
    <property type="match status" value="1"/>
</dbReference>
<dbReference type="AlphaFoldDB" id="A0A3F2RHI3"/>
<evidence type="ECO:0000256" key="8">
    <source>
        <dbReference type="ARBA" id="ARBA00049117"/>
    </source>
</evidence>
<keyword evidence="6" id="KW-0648">Protein biosynthesis</keyword>
<dbReference type="InterPro" id="IPR000795">
    <property type="entry name" value="T_Tr_GTP-bd_dom"/>
</dbReference>
<proteinExistence type="inferred from homology"/>
<dbReference type="SUPFAM" id="SSF50465">
    <property type="entry name" value="EF-Tu/eEF-1alpha/eIF2-gamma C-terminal domain"/>
    <property type="match status" value="1"/>
</dbReference>
<comment type="catalytic activity">
    <reaction evidence="8">
        <text>GTP + H2O = GDP + phosphate + H(+)</text>
        <dbReference type="Rhea" id="RHEA:19669"/>
        <dbReference type="ChEBI" id="CHEBI:15377"/>
        <dbReference type="ChEBI" id="CHEBI:15378"/>
        <dbReference type="ChEBI" id="CHEBI:37565"/>
        <dbReference type="ChEBI" id="CHEBI:43474"/>
        <dbReference type="ChEBI" id="CHEBI:58189"/>
    </reaction>
    <physiologicalReaction direction="left-to-right" evidence="8">
        <dbReference type="Rhea" id="RHEA:19670"/>
    </physiologicalReaction>
</comment>
<comment type="subcellular location">
    <subcellularLocation>
        <location evidence="1">Cytoplasm</location>
    </subcellularLocation>
</comment>
<dbReference type="InterPro" id="IPR027417">
    <property type="entry name" value="P-loop_NTPase"/>
</dbReference>
<keyword evidence="5" id="KW-0378">Hydrolase</keyword>
<dbReference type="FunFam" id="2.40.30.10:FF:000121">
    <property type="entry name" value="Translation elongation factor Tu"/>
    <property type="match status" value="1"/>
</dbReference>
<dbReference type="SUPFAM" id="SSF50447">
    <property type="entry name" value="Translation proteins"/>
    <property type="match status" value="1"/>
</dbReference>
<dbReference type="InterPro" id="IPR009001">
    <property type="entry name" value="Transl_elong_EF1A/Init_IF2_C"/>
</dbReference>
<accession>A0A3F2RHI3</accession>
<evidence type="ECO:0000256" key="3">
    <source>
        <dbReference type="ARBA" id="ARBA00022490"/>
    </source>
</evidence>
<gene>
    <name evidence="12" type="ORF">BBJ29_005795</name>
    <name evidence="11" type="ORF">BBP00_00007647</name>
</gene>
<feature type="compositionally biased region" description="Acidic residues" evidence="9">
    <location>
        <begin position="14"/>
        <end position="23"/>
    </location>
</feature>
<organism evidence="11 13">
    <name type="scientific">Phytophthora kernoviae</name>
    <dbReference type="NCBI Taxonomy" id="325452"/>
    <lineage>
        <taxon>Eukaryota</taxon>
        <taxon>Sar</taxon>
        <taxon>Stramenopiles</taxon>
        <taxon>Oomycota</taxon>
        <taxon>Peronosporomycetes</taxon>
        <taxon>Peronosporales</taxon>
        <taxon>Peronosporaceae</taxon>
        <taxon>Phytophthora</taxon>
    </lineage>
</organism>
<dbReference type="InterPro" id="IPR050100">
    <property type="entry name" value="TRAFAC_GTPase_members"/>
</dbReference>
<evidence type="ECO:0000313" key="14">
    <source>
        <dbReference type="Proteomes" id="UP000284657"/>
    </source>
</evidence>
<keyword evidence="7" id="KW-0342">GTP-binding</keyword>
<comment type="caution">
    <text evidence="11">The sequence shown here is derived from an EMBL/GenBank/DDBJ whole genome shotgun (WGS) entry which is preliminary data.</text>
</comment>
<feature type="compositionally biased region" description="Polar residues" evidence="9">
    <location>
        <begin position="205"/>
        <end position="218"/>
    </location>
</feature>
<dbReference type="Pfam" id="PF00009">
    <property type="entry name" value="GTP_EFTU"/>
    <property type="match status" value="1"/>
</dbReference>
<evidence type="ECO:0000313" key="13">
    <source>
        <dbReference type="Proteomes" id="UP000277300"/>
    </source>
</evidence>
<evidence type="ECO:0000313" key="12">
    <source>
        <dbReference type="EMBL" id="RLN58160.1"/>
    </source>
</evidence>
<dbReference type="InterPro" id="IPR054696">
    <property type="entry name" value="GTP-eEF1A_C"/>
</dbReference>
<evidence type="ECO:0000256" key="6">
    <source>
        <dbReference type="ARBA" id="ARBA00022917"/>
    </source>
</evidence>
<dbReference type="FunFam" id="2.40.30.10:FF:000020">
    <property type="entry name" value="Translation elongation factor EF-1"/>
    <property type="match status" value="1"/>
</dbReference>
<evidence type="ECO:0000259" key="10">
    <source>
        <dbReference type="PROSITE" id="PS51722"/>
    </source>
</evidence>
<dbReference type="PANTHER" id="PTHR23115">
    <property type="entry name" value="TRANSLATION FACTOR"/>
    <property type="match status" value="1"/>
</dbReference>
<dbReference type="CDD" id="cd16267">
    <property type="entry name" value="HBS1-like_II"/>
    <property type="match status" value="1"/>
</dbReference>
<dbReference type="EMBL" id="MBAD02001132">
    <property type="protein sequence ID" value="RLN58160.1"/>
    <property type="molecule type" value="Genomic_DNA"/>
</dbReference>
<evidence type="ECO:0000256" key="7">
    <source>
        <dbReference type="ARBA" id="ARBA00023134"/>
    </source>
</evidence>
<evidence type="ECO:0000256" key="4">
    <source>
        <dbReference type="ARBA" id="ARBA00022741"/>
    </source>
</evidence>
<dbReference type="GO" id="GO:0005525">
    <property type="term" value="F:GTP binding"/>
    <property type="evidence" value="ECO:0007669"/>
    <property type="project" value="UniProtKB-KW"/>
</dbReference>
<dbReference type="FunFam" id="3.40.50.300:FF:000204">
    <property type="entry name" value="Translation elongation factor Tu"/>
    <property type="match status" value="1"/>
</dbReference>
<feature type="region of interest" description="Disordered" evidence="9">
    <location>
        <begin position="1"/>
        <end position="23"/>
    </location>
</feature>
<keyword evidence="3" id="KW-0963">Cytoplasm</keyword>
<evidence type="ECO:0000256" key="9">
    <source>
        <dbReference type="SAM" id="MobiDB-lite"/>
    </source>
</evidence>
<dbReference type="CDD" id="cd01883">
    <property type="entry name" value="EF1_alpha"/>
    <property type="match status" value="1"/>
</dbReference>
<dbReference type="EMBL" id="MBDO02000324">
    <property type="protein sequence ID" value="RLN57167.1"/>
    <property type="molecule type" value="Genomic_DNA"/>
</dbReference>
<dbReference type="Pfam" id="PF22594">
    <property type="entry name" value="GTP-eEF1A_C"/>
    <property type="match status" value="1"/>
</dbReference>